<dbReference type="Pfam" id="PF13181">
    <property type="entry name" value="TPR_8"/>
    <property type="match status" value="1"/>
</dbReference>
<feature type="repeat" description="TPR" evidence="3">
    <location>
        <begin position="394"/>
        <end position="427"/>
    </location>
</feature>
<evidence type="ECO:0008006" key="7">
    <source>
        <dbReference type="Google" id="ProtNLM"/>
    </source>
</evidence>
<dbReference type="OrthoDB" id="9049868at2"/>
<evidence type="ECO:0000313" key="5">
    <source>
        <dbReference type="EMBL" id="KLU20427.1"/>
    </source>
</evidence>
<feature type="coiled-coil region" evidence="4">
    <location>
        <begin position="393"/>
        <end position="430"/>
    </location>
</feature>
<dbReference type="EMBL" id="AEJF01000258">
    <property type="protein sequence ID" value="KLU20427.1"/>
    <property type="molecule type" value="Genomic_DNA"/>
</dbReference>
<feature type="repeat" description="TPR" evidence="3">
    <location>
        <begin position="348"/>
        <end position="381"/>
    </location>
</feature>
<dbReference type="Pfam" id="PF13374">
    <property type="entry name" value="TPR_10"/>
    <property type="match status" value="3"/>
</dbReference>
<evidence type="ECO:0000313" key="6">
    <source>
        <dbReference type="Proteomes" id="UP000035963"/>
    </source>
</evidence>
<keyword evidence="1" id="KW-0677">Repeat</keyword>
<comment type="caution">
    <text evidence="5">The sequence shown here is derived from an EMBL/GenBank/DDBJ whole genome shotgun (WGS) entry which is preliminary data.</text>
</comment>
<proteinExistence type="predicted"/>
<feature type="repeat" description="TPR" evidence="3">
    <location>
        <begin position="302"/>
        <end position="335"/>
    </location>
</feature>
<dbReference type="Pfam" id="PF00515">
    <property type="entry name" value="TPR_1"/>
    <property type="match status" value="1"/>
</dbReference>
<dbReference type="PATRIC" id="fig|908627.4.peg.9425"/>
<protein>
    <recommendedName>
        <fullName evidence="7">Tetratricopeptide repeat protein</fullName>
    </recommendedName>
</protein>
<dbReference type="SMART" id="SM00028">
    <property type="entry name" value="TPR"/>
    <property type="match status" value="8"/>
</dbReference>
<reference evidence="5 6" key="1">
    <citation type="journal article" date="2015" name="Genome Announc.">
        <title>Draft Genome Sequence of Burkholderia sp. Strain PML1(12), an Ectomycorrhizosphere-Inhabiting Bacterium with Effective Mineral-Weathering Ability.</title>
        <authorList>
            <person name="Uroz S."/>
            <person name="Oger P."/>
        </authorList>
    </citation>
    <scope>NUCLEOTIDE SEQUENCE [LARGE SCALE GENOMIC DNA]</scope>
    <source>
        <strain evidence="6">PML1(12)</strain>
    </source>
</reference>
<feature type="repeat" description="TPR" evidence="3">
    <location>
        <begin position="440"/>
        <end position="473"/>
    </location>
</feature>
<keyword evidence="2 3" id="KW-0802">TPR repeat</keyword>
<keyword evidence="6" id="KW-1185">Reference proteome</keyword>
<evidence type="ECO:0000256" key="4">
    <source>
        <dbReference type="SAM" id="Coils"/>
    </source>
</evidence>
<organism evidence="5 6">
    <name type="scientific">Caballeronia mineralivorans PML1(12)</name>
    <dbReference type="NCBI Taxonomy" id="908627"/>
    <lineage>
        <taxon>Bacteria</taxon>
        <taxon>Pseudomonadati</taxon>
        <taxon>Pseudomonadota</taxon>
        <taxon>Betaproteobacteria</taxon>
        <taxon>Burkholderiales</taxon>
        <taxon>Burkholderiaceae</taxon>
        <taxon>Caballeronia</taxon>
    </lineage>
</organism>
<evidence type="ECO:0000256" key="3">
    <source>
        <dbReference type="PROSITE-ProRule" id="PRU00339"/>
    </source>
</evidence>
<evidence type="ECO:0000256" key="2">
    <source>
        <dbReference type="ARBA" id="ARBA00022803"/>
    </source>
</evidence>
<dbReference type="SUPFAM" id="SSF48452">
    <property type="entry name" value="TPR-like"/>
    <property type="match status" value="3"/>
</dbReference>
<dbReference type="Gene3D" id="1.25.40.10">
    <property type="entry name" value="Tetratricopeptide repeat domain"/>
    <property type="match status" value="3"/>
</dbReference>
<dbReference type="AlphaFoldDB" id="A0A0J1CIC2"/>
<dbReference type="Proteomes" id="UP000035963">
    <property type="component" value="Unassembled WGS sequence"/>
</dbReference>
<dbReference type="PROSITE" id="PS50005">
    <property type="entry name" value="TPR"/>
    <property type="match status" value="4"/>
</dbReference>
<accession>A0A0J1CIC2</accession>
<dbReference type="InterPro" id="IPR011990">
    <property type="entry name" value="TPR-like_helical_dom_sf"/>
</dbReference>
<dbReference type="PANTHER" id="PTHR45641:SF19">
    <property type="entry name" value="NEPHROCYSTIN-3"/>
    <property type="match status" value="1"/>
</dbReference>
<evidence type="ECO:0000256" key="1">
    <source>
        <dbReference type="ARBA" id="ARBA00022737"/>
    </source>
</evidence>
<dbReference type="PANTHER" id="PTHR45641">
    <property type="entry name" value="TETRATRICOPEPTIDE REPEAT PROTEIN (AFU_ORTHOLOGUE AFUA_6G03870)"/>
    <property type="match status" value="1"/>
</dbReference>
<keyword evidence="4" id="KW-0175">Coiled coil</keyword>
<name>A0A0J1CIC2_9BURK</name>
<sequence length="568" mass="63446">MAVLCGGCLAANAASSCSPALSEVDVKDGLKLQADCGFPLRPLSRMTTELNQAVKGARLSNAQIVSLARAANVILGAVHAQSGRMARRTDSAFANIEPLIERLAEQIRALPDADPVAEARKWAVRYEDLLRRTALARSSDPLELRIYEALERFDLDDASQLLTKLLAKNQGTVQVFAARCYEAGEIELLRFTPRNALPYLEKAYALQPEDTDIATAFSDTLQEQREFERAEPIYRTLLSRYQALAQEKPADQPQIARTLDKLGDLYIGLQRPREAELAYLRALEIYWVLARQNPVAYGPAVAESLDNLGVLYRDTQRLKDAADAYREALDIDRALAYRDPATYKPDIAKTLNDLGILYGATQRMSDAEQAYREALDIQQALARGNPAAYRPALARTLNNLGNLYSAMQQLQEAEHAYTEALTIRQQLARESPALYRPDVARTLSNLGALYRATQRPKEAQQAYQDALQIYRALALENPTTYQPDEARTLNNLGVLFSHSGHPSEAEDVYRHALDLYRTLSRANPVAYRQDEARTLGNLSTLLSQIQRPREAEQARREAARLLDTTKAR</sequence>
<dbReference type="InterPro" id="IPR019734">
    <property type="entry name" value="TPR_rpt"/>
</dbReference>
<gene>
    <name evidence="5" type="ORF">EOS_41910</name>
</gene>
<dbReference type="Pfam" id="PF13424">
    <property type="entry name" value="TPR_12"/>
    <property type="match status" value="1"/>
</dbReference>